<protein>
    <submittedName>
        <fullName evidence="1">DUF3135 domain-containing protein</fullName>
    </submittedName>
</protein>
<dbReference type="Proteomes" id="UP001595478">
    <property type="component" value="Unassembled WGS sequence"/>
</dbReference>
<keyword evidence="2" id="KW-1185">Reference proteome</keyword>
<dbReference type="EMBL" id="JBHRSW010000014">
    <property type="protein sequence ID" value="MFC3121690.1"/>
    <property type="molecule type" value="Genomic_DNA"/>
</dbReference>
<evidence type="ECO:0000313" key="2">
    <source>
        <dbReference type="Proteomes" id="UP001595478"/>
    </source>
</evidence>
<name>A0ABV7FSL5_9ALTE</name>
<comment type="caution">
    <text evidence="1">The sequence shown here is derived from an EMBL/GenBank/DDBJ whole genome shotgun (WGS) entry which is preliminary data.</text>
</comment>
<dbReference type="Pfam" id="PF11333">
    <property type="entry name" value="DUF3135"/>
    <property type="match status" value="1"/>
</dbReference>
<gene>
    <name evidence="1" type="ORF">ACFOHL_08655</name>
</gene>
<accession>A0ABV7FSL5</accession>
<evidence type="ECO:0000313" key="1">
    <source>
        <dbReference type="EMBL" id="MFC3121690.1"/>
    </source>
</evidence>
<organism evidence="1 2">
    <name type="scientific">Agaribacter flavus</name>
    <dbReference type="NCBI Taxonomy" id="1902781"/>
    <lineage>
        <taxon>Bacteria</taxon>
        <taxon>Pseudomonadati</taxon>
        <taxon>Pseudomonadota</taxon>
        <taxon>Gammaproteobacteria</taxon>
        <taxon>Alteromonadales</taxon>
        <taxon>Alteromonadaceae</taxon>
        <taxon>Agaribacter</taxon>
    </lineage>
</organism>
<proteinExistence type="predicted"/>
<sequence>MFKKLDFDYLSDLAKNDPEKFEEVRQSEIEKVFKRASPHSQRRLRGLQFQIDAKRAANKDAPFAAYMQISKMMHESFDNMRYHLNKLTGNKGYNQQFADSACQNQYDQGNGAKVLKFRQ</sequence>
<dbReference type="InterPro" id="IPR021482">
    <property type="entry name" value="DUF3135"/>
</dbReference>
<dbReference type="RefSeq" id="WP_376919825.1">
    <property type="nucleotide sequence ID" value="NZ_JBHRSW010000014.1"/>
</dbReference>
<reference evidence="2" key="1">
    <citation type="journal article" date="2019" name="Int. J. Syst. Evol. Microbiol.">
        <title>The Global Catalogue of Microorganisms (GCM) 10K type strain sequencing project: providing services to taxonomists for standard genome sequencing and annotation.</title>
        <authorList>
            <consortium name="The Broad Institute Genomics Platform"/>
            <consortium name="The Broad Institute Genome Sequencing Center for Infectious Disease"/>
            <person name="Wu L."/>
            <person name="Ma J."/>
        </authorList>
    </citation>
    <scope>NUCLEOTIDE SEQUENCE [LARGE SCALE GENOMIC DNA]</scope>
    <source>
        <strain evidence="2">KCTC 52473</strain>
    </source>
</reference>